<dbReference type="Pfam" id="PF00106">
    <property type="entry name" value="adh_short"/>
    <property type="match status" value="1"/>
</dbReference>
<organism evidence="3 4">
    <name type="scientific">Candidatus Methylomirabilis lanthanidiphila</name>
    <dbReference type="NCBI Taxonomy" id="2211376"/>
    <lineage>
        <taxon>Bacteria</taxon>
        <taxon>Candidatus Methylomirabilota</taxon>
        <taxon>Candidatus Methylomirabilia</taxon>
        <taxon>Candidatus Methylomirabilales</taxon>
        <taxon>Candidatus Methylomirabilaceae</taxon>
        <taxon>Candidatus Methylomirabilis</taxon>
    </lineage>
</organism>
<dbReference type="Gene3D" id="3.40.50.720">
    <property type="entry name" value="NAD(P)-binding Rossmann-like Domain"/>
    <property type="match status" value="1"/>
</dbReference>
<dbReference type="SUPFAM" id="SSF51735">
    <property type="entry name" value="NAD(P)-binding Rossmann-fold domains"/>
    <property type="match status" value="1"/>
</dbReference>
<dbReference type="AlphaFoldDB" id="A0A564ZL10"/>
<proteinExistence type="inferred from homology"/>
<accession>A0A564ZL10</accession>
<dbReference type="Proteomes" id="UP000334340">
    <property type="component" value="Unassembled WGS sequence"/>
</dbReference>
<sequence>MQTGKRRVLIIGATSEIAYETGKIFAADGAWLFLVGRHQEKLAAVADDLHVRGAGRVETFALDLTELDRHHELLAKAIEALGGLDAALIAHGTLPDQRACEQNVADLVNGFTTNCLSVISLVTHLANYFEPQRYGSLAVITSVAGDRGRRSNYAYGAAKGAVDLFLQGVRSRLSRAGVSVVTIKPGLVDTPMTAALPKHFLFARASTVGKGAYKAMLSRKDVVYLPWFWRWIMAIIKMVPESVFKRMSL</sequence>
<evidence type="ECO:0000313" key="3">
    <source>
        <dbReference type="EMBL" id="VUZ86020.1"/>
    </source>
</evidence>
<reference evidence="3 4" key="1">
    <citation type="submission" date="2019-07" db="EMBL/GenBank/DDBJ databases">
        <authorList>
            <person name="Cremers G."/>
        </authorList>
    </citation>
    <scope>NUCLEOTIDE SEQUENCE [LARGE SCALE GENOMIC DNA]</scope>
</reference>
<dbReference type="PANTHER" id="PTHR44196">
    <property type="entry name" value="DEHYDROGENASE/REDUCTASE SDR FAMILY MEMBER 7B"/>
    <property type="match status" value="1"/>
</dbReference>
<evidence type="ECO:0000256" key="1">
    <source>
        <dbReference type="ARBA" id="ARBA00006484"/>
    </source>
</evidence>
<dbReference type="GO" id="GO:0016491">
    <property type="term" value="F:oxidoreductase activity"/>
    <property type="evidence" value="ECO:0007669"/>
    <property type="project" value="UniProtKB-KW"/>
</dbReference>
<dbReference type="CDD" id="cd05233">
    <property type="entry name" value="SDR_c"/>
    <property type="match status" value="1"/>
</dbReference>
<dbReference type="InterPro" id="IPR036291">
    <property type="entry name" value="NAD(P)-bd_dom_sf"/>
</dbReference>
<dbReference type="InterPro" id="IPR020904">
    <property type="entry name" value="Sc_DH/Rdtase_CS"/>
</dbReference>
<dbReference type="PRINTS" id="PR00081">
    <property type="entry name" value="GDHRDH"/>
</dbReference>
<dbReference type="GO" id="GO:0016020">
    <property type="term" value="C:membrane"/>
    <property type="evidence" value="ECO:0007669"/>
    <property type="project" value="TreeGrafter"/>
</dbReference>
<dbReference type="InterPro" id="IPR002347">
    <property type="entry name" value="SDR_fam"/>
</dbReference>
<protein>
    <submittedName>
        <fullName evidence="3">Putative oxidoreductase</fullName>
        <ecNumber evidence="3">1.-.-.-</ecNumber>
    </submittedName>
</protein>
<gene>
    <name evidence="3" type="ORF">MELA_02414</name>
</gene>
<evidence type="ECO:0000313" key="4">
    <source>
        <dbReference type="Proteomes" id="UP000334340"/>
    </source>
</evidence>
<dbReference type="EC" id="1.-.-.-" evidence="3"/>
<comment type="similarity">
    <text evidence="1">Belongs to the short-chain dehydrogenases/reductases (SDR) family.</text>
</comment>
<evidence type="ECO:0000256" key="2">
    <source>
        <dbReference type="ARBA" id="ARBA00023002"/>
    </source>
</evidence>
<keyword evidence="2 3" id="KW-0560">Oxidoreductase</keyword>
<dbReference type="NCBIfam" id="NF005489">
    <property type="entry name" value="PRK07102.1"/>
    <property type="match status" value="1"/>
</dbReference>
<dbReference type="PROSITE" id="PS00061">
    <property type="entry name" value="ADH_SHORT"/>
    <property type="match status" value="1"/>
</dbReference>
<keyword evidence="4" id="KW-1185">Reference proteome</keyword>
<dbReference type="EMBL" id="CABIKM010000040">
    <property type="protein sequence ID" value="VUZ86020.1"/>
    <property type="molecule type" value="Genomic_DNA"/>
</dbReference>
<name>A0A564ZL10_9BACT</name>
<dbReference type="PANTHER" id="PTHR44196:SF3">
    <property type="entry name" value="SHORT CHAIN DEHYDROGENASE FAMILY PROTEIN"/>
    <property type="match status" value="1"/>
</dbReference>